<feature type="region of interest" description="Disordered" evidence="1">
    <location>
        <begin position="64"/>
        <end position="95"/>
    </location>
</feature>
<gene>
    <name evidence="2" type="ORF">LSTR_LSTR013333</name>
</gene>
<evidence type="ECO:0000313" key="2">
    <source>
        <dbReference type="EMBL" id="RZF33368.1"/>
    </source>
</evidence>
<feature type="compositionally biased region" description="Low complexity" evidence="1">
    <location>
        <begin position="64"/>
        <end position="74"/>
    </location>
</feature>
<sequence length="110" mass="11653">MVFWRYKIAFLGACVLPRGEDRGQPPSLDELYAGNGGRLGRRRQGAPFGPPLWARGLSRALAAAAHPPSTDAALELARPTAPSTPLPPSCAPRLPTASHRAAANCCQLKN</sequence>
<proteinExistence type="predicted"/>
<reference evidence="2 3" key="1">
    <citation type="journal article" date="2017" name="Gigascience">
        <title>Genome sequence of the small brown planthopper, Laodelphax striatellus.</title>
        <authorList>
            <person name="Zhu J."/>
            <person name="Jiang F."/>
            <person name="Wang X."/>
            <person name="Yang P."/>
            <person name="Bao Y."/>
            <person name="Zhao W."/>
            <person name="Wang W."/>
            <person name="Lu H."/>
            <person name="Wang Q."/>
            <person name="Cui N."/>
            <person name="Li J."/>
            <person name="Chen X."/>
            <person name="Luo L."/>
            <person name="Yu J."/>
            <person name="Kang L."/>
            <person name="Cui F."/>
        </authorList>
    </citation>
    <scope>NUCLEOTIDE SEQUENCE [LARGE SCALE GENOMIC DNA]</scope>
    <source>
        <strain evidence="2">Lst14</strain>
    </source>
</reference>
<name>A0A482WIS9_LAOST</name>
<dbReference type="AlphaFoldDB" id="A0A482WIS9"/>
<comment type="caution">
    <text evidence="2">The sequence shown here is derived from an EMBL/GenBank/DDBJ whole genome shotgun (WGS) entry which is preliminary data.</text>
</comment>
<dbReference type="EMBL" id="QKKF02034219">
    <property type="protein sequence ID" value="RZF33368.1"/>
    <property type="molecule type" value="Genomic_DNA"/>
</dbReference>
<evidence type="ECO:0000256" key="1">
    <source>
        <dbReference type="SAM" id="MobiDB-lite"/>
    </source>
</evidence>
<dbReference type="Proteomes" id="UP000291343">
    <property type="component" value="Unassembled WGS sequence"/>
</dbReference>
<accession>A0A482WIS9</accession>
<evidence type="ECO:0000313" key="3">
    <source>
        <dbReference type="Proteomes" id="UP000291343"/>
    </source>
</evidence>
<dbReference type="InParanoid" id="A0A482WIS9"/>
<keyword evidence="3" id="KW-1185">Reference proteome</keyword>
<protein>
    <submittedName>
        <fullName evidence="2">Uncharacterized protein</fullName>
    </submittedName>
</protein>
<organism evidence="2 3">
    <name type="scientific">Laodelphax striatellus</name>
    <name type="common">Small brown planthopper</name>
    <name type="synonym">Delphax striatella</name>
    <dbReference type="NCBI Taxonomy" id="195883"/>
    <lineage>
        <taxon>Eukaryota</taxon>
        <taxon>Metazoa</taxon>
        <taxon>Ecdysozoa</taxon>
        <taxon>Arthropoda</taxon>
        <taxon>Hexapoda</taxon>
        <taxon>Insecta</taxon>
        <taxon>Pterygota</taxon>
        <taxon>Neoptera</taxon>
        <taxon>Paraneoptera</taxon>
        <taxon>Hemiptera</taxon>
        <taxon>Auchenorrhyncha</taxon>
        <taxon>Fulgoroidea</taxon>
        <taxon>Delphacidae</taxon>
        <taxon>Criomorphinae</taxon>
        <taxon>Laodelphax</taxon>
    </lineage>
</organism>